<organism evidence="2 3">
    <name type="scientific">Gelidibacter salicanalis</name>
    <dbReference type="NCBI Taxonomy" id="291193"/>
    <lineage>
        <taxon>Bacteria</taxon>
        <taxon>Pseudomonadati</taxon>
        <taxon>Bacteroidota</taxon>
        <taxon>Flavobacteriia</taxon>
        <taxon>Flavobacteriales</taxon>
        <taxon>Flavobacteriaceae</taxon>
        <taxon>Gelidibacter</taxon>
    </lineage>
</organism>
<dbReference type="AlphaFoldDB" id="A0A5C7ACH8"/>
<protein>
    <submittedName>
        <fullName evidence="2">Uncharacterized protein</fullName>
    </submittedName>
</protein>
<proteinExistence type="predicted"/>
<keyword evidence="3" id="KW-1185">Reference proteome</keyword>
<reference evidence="2 3" key="1">
    <citation type="submission" date="2019-08" db="EMBL/GenBank/DDBJ databases">
        <title>Genome sequence of Gelidibacter salicanalis IC162T.</title>
        <authorList>
            <person name="Bowman J.P."/>
        </authorList>
    </citation>
    <scope>NUCLEOTIDE SEQUENCE [LARGE SCALE GENOMIC DNA]</scope>
    <source>
        <strain evidence="2 3">IC162</strain>
    </source>
</reference>
<dbReference type="OrthoDB" id="1449271at2"/>
<name>A0A5C7ACH8_9FLAO</name>
<evidence type="ECO:0000313" key="3">
    <source>
        <dbReference type="Proteomes" id="UP000321734"/>
    </source>
</evidence>
<comment type="caution">
    <text evidence="2">The sequence shown here is derived from an EMBL/GenBank/DDBJ whole genome shotgun (WGS) entry which is preliminary data.</text>
</comment>
<dbReference type="EMBL" id="VORX01000007">
    <property type="protein sequence ID" value="TXE06500.1"/>
    <property type="molecule type" value="Genomic_DNA"/>
</dbReference>
<evidence type="ECO:0000313" key="2">
    <source>
        <dbReference type="EMBL" id="TXE06500.1"/>
    </source>
</evidence>
<dbReference type="RefSeq" id="WP_146893811.1">
    <property type="nucleotide sequence ID" value="NZ_VORX01000007.1"/>
</dbReference>
<gene>
    <name evidence="2" type="ORF">ES711_13380</name>
</gene>
<dbReference type="Proteomes" id="UP000321734">
    <property type="component" value="Unassembled WGS sequence"/>
</dbReference>
<accession>A0A5C7ACH8</accession>
<evidence type="ECO:0000256" key="1">
    <source>
        <dbReference type="SAM" id="SignalP"/>
    </source>
</evidence>
<feature type="chain" id="PRO_5022723620" evidence="1">
    <location>
        <begin position="26"/>
        <end position="175"/>
    </location>
</feature>
<keyword evidence="1" id="KW-0732">Signal</keyword>
<feature type="signal peptide" evidence="1">
    <location>
        <begin position="1"/>
        <end position="25"/>
    </location>
</feature>
<sequence>MNTKFKTKLLSSLMLIGLFSGTCFSQDNVIHNLTGNSDRFISSDVVVGNRSSQATADLPSDLLYELNATVYVKNNTLSKVKGKAHPLVLKFKDAQSFNVVSKRSALFNTVEMIKIDLASENDLRTPFNMAALRGFNNLKYVYLKCEFPATEAQIRTFIQNADPKLIIYYNTYQRS</sequence>